<dbReference type="GO" id="GO:0030288">
    <property type="term" value="C:outer membrane-bounded periplasmic space"/>
    <property type="evidence" value="ECO:0007669"/>
    <property type="project" value="TreeGrafter"/>
</dbReference>
<dbReference type="OrthoDB" id="2241086at2"/>
<feature type="region of interest" description="Disordered" evidence="5">
    <location>
        <begin position="22"/>
        <end position="52"/>
    </location>
</feature>
<accession>A0A6N8TZL6</accession>
<evidence type="ECO:0000256" key="6">
    <source>
        <dbReference type="SAM" id="SignalP"/>
    </source>
</evidence>
<dbReference type="EMBL" id="WUUK01000003">
    <property type="protein sequence ID" value="MXQ51250.1"/>
    <property type="molecule type" value="Genomic_DNA"/>
</dbReference>
<feature type="chain" id="PRO_5038501929" evidence="6">
    <location>
        <begin position="18"/>
        <end position="322"/>
    </location>
</feature>
<gene>
    <name evidence="8" type="ORF">GQ671_08205</name>
</gene>
<feature type="signal peptide" evidence="6">
    <location>
        <begin position="1"/>
        <end position="17"/>
    </location>
</feature>
<dbReference type="Pfam" id="PF01497">
    <property type="entry name" value="Peripla_BP_2"/>
    <property type="match status" value="1"/>
</dbReference>
<dbReference type="PANTHER" id="PTHR30532:SF26">
    <property type="entry name" value="IRON(3+)-HYDROXAMATE-BINDING PROTEIN FHUD"/>
    <property type="match status" value="1"/>
</dbReference>
<reference evidence="8 9" key="1">
    <citation type="submission" date="2019-12" db="EMBL/GenBank/DDBJ databases">
        <title>Salinicoccus cyprini sp. nov., isolated from gastro-intestinal tract of mirror carp, Cyprinus carpio var. specularis, collected from Gobind Sagar Reservoir, Himachal Pradesh, India.</title>
        <authorList>
            <person name="Talwar C."/>
            <person name="Singh A.K."/>
            <person name="Lal R."/>
            <person name="Negi R.K."/>
        </authorList>
    </citation>
    <scope>NUCLEOTIDE SEQUENCE [LARGE SCALE GENOMIC DNA]</scope>
    <source>
        <strain evidence="8 9">J-82</strain>
    </source>
</reference>
<keyword evidence="9" id="KW-1185">Reference proteome</keyword>
<comment type="caution">
    <text evidence="8">The sequence shown here is derived from an EMBL/GenBank/DDBJ whole genome shotgun (WGS) entry which is preliminary data.</text>
</comment>
<evidence type="ECO:0000256" key="3">
    <source>
        <dbReference type="ARBA" id="ARBA00022448"/>
    </source>
</evidence>
<comment type="subcellular location">
    <subcellularLocation>
        <location evidence="1">Cell envelope</location>
    </subcellularLocation>
</comment>
<dbReference type="InterPro" id="IPR051313">
    <property type="entry name" value="Bact_iron-sidero_bind"/>
</dbReference>
<feature type="domain" description="Fe/B12 periplasmic-binding" evidence="7">
    <location>
        <begin position="71"/>
        <end position="322"/>
    </location>
</feature>
<evidence type="ECO:0000313" key="9">
    <source>
        <dbReference type="Proteomes" id="UP000436284"/>
    </source>
</evidence>
<dbReference type="GO" id="GO:1901678">
    <property type="term" value="P:iron coordination entity transport"/>
    <property type="evidence" value="ECO:0007669"/>
    <property type="project" value="UniProtKB-ARBA"/>
</dbReference>
<organism evidence="8 9">
    <name type="scientific">Salinicoccus hispanicus</name>
    <dbReference type="NCBI Taxonomy" id="157225"/>
    <lineage>
        <taxon>Bacteria</taxon>
        <taxon>Bacillati</taxon>
        <taxon>Bacillota</taxon>
        <taxon>Bacilli</taxon>
        <taxon>Bacillales</taxon>
        <taxon>Staphylococcaceae</taxon>
        <taxon>Salinicoccus</taxon>
    </lineage>
</organism>
<evidence type="ECO:0000259" key="7">
    <source>
        <dbReference type="PROSITE" id="PS50983"/>
    </source>
</evidence>
<dbReference type="Gene3D" id="3.40.50.1980">
    <property type="entry name" value="Nitrogenase molybdenum iron protein domain"/>
    <property type="match status" value="2"/>
</dbReference>
<sequence length="322" mass="35706">MKRLISIITLMMVLVLAACGNSEESSESSVEENEGSASEASSEESTEASGGMVSYTTDAGEEIEIPEDPQRVVILATSYFGNVMQLEANVVGAHARVTESDVLEPYTEDIELVEDGNIEQVMNLDPDLIITFNSDENLDKLKAVAPTVPIDYAKWNYLDVHRELGKITNTEEKAEEWIAGWEAELEEDRATVEEAIGEDATASVVEQYAKDIYVYGTNWGRGTEILYQGLGVDVPQAIQDEVVETGWKAISAEEIEKYSGDYMFVGSGDSGADNAYRDTAVWNNLEAVQNERVVEFNSSIFYYNDPYSLEYQKDIIMEALTK</sequence>
<dbReference type="SUPFAM" id="SSF53807">
    <property type="entry name" value="Helical backbone' metal receptor"/>
    <property type="match status" value="1"/>
</dbReference>
<evidence type="ECO:0000256" key="2">
    <source>
        <dbReference type="ARBA" id="ARBA00008814"/>
    </source>
</evidence>
<dbReference type="AlphaFoldDB" id="A0A6N8TZL6"/>
<protein>
    <submittedName>
        <fullName evidence="8">ABC transporter substrate-binding protein</fullName>
    </submittedName>
</protein>
<dbReference type="PROSITE" id="PS50983">
    <property type="entry name" value="FE_B12_PBP"/>
    <property type="match status" value="1"/>
</dbReference>
<proteinExistence type="inferred from homology"/>
<evidence type="ECO:0000256" key="4">
    <source>
        <dbReference type="ARBA" id="ARBA00022729"/>
    </source>
</evidence>
<dbReference type="RefSeq" id="WP_160655457.1">
    <property type="nucleotide sequence ID" value="NZ_JBHRWU010000001.1"/>
</dbReference>
<dbReference type="PROSITE" id="PS51257">
    <property type="entry name" value="PROKAR_LIPOPROTEIN"/>
    <property type="match status" value="1"/>
</dbReference>
<feature type="compositionally biased region" description="Acidic residues" evidence="5">
    <location>
        <begin position="24"/>
        <end position="34"/>
    </location>
</feature>
<dbReference type="Proteomes" id="UP000436284">
    <property type="component" value="Unassembled WGS sequence"/>
</dbReference>
<dbReference type="PANTHER" id="PTHR30532">
    <property type="entry name" value="IRON III DICITRATE-BINDING PERIPLASMIC PROTEIN"/>
    <property type="match status" value="1"/>
</dbReference>
<evidence type="ECO:0000256" key="5">
    <source>
        <dbReference type="SAM" id="MobiDB-lite"/>
    </source>
</evidence>
<comment type="similarity">
    <text evidence="2">Belongs to the bacterial solute-binding protein 8 family.</text>
</comment>
<keyword evidence="3" id="KW-0813">Transport</keyword>
<evidence type="ECO:0000313" key="8">
    <source>
        <dbReference type="EMBL" id="MXQ51250.1"/>
    </source>
</evidence>
<dbReference type="InterPro" id="IPR002491">
    <property type="entry name" value="ABC_transptr_periplasmic_BD"/>
</dbReference>
<keyword evidence="4 6" id="KW-0732">Signal</keyword>
<evidence type="ECO:0000256" key="1">
    <source>
        <dbReference type="ARBA" id="ARBA00004196"/>
    </source>
</evidence>
<name>A0A6N8TZL6_9STAP</name>